<dbReference type="FunFam" id="3.30.70.3490:FF:000011">
    <property type="entry name" value="Oxysterol-binding protein"/>
    <property type="match status" value="1"/>
</dbReference>
<proteinExistence type="inferred from homology"/>
<evidence type="ECO:0000256" key="8">
    <source>
        <dbReference type="SAM" id="MobiDB-lite"/>
    </source>
</evidence>
<dbReference type="PANTHER" id="PTHR10972:SF213">
    <property type="entry name" value="OXYSTEROL-BINDING PROTEIN-RELATED PROTEIN 5"/>
    <property type="match status" value="1"/>
</dbReference>
<dbReference type="InterPro" id="IPR037239">
    <property type="entry name" value="OSBP_sf"/>
</dbReference>
<evidence type="ECO:0000256" key="3">
    <source>
        <dbReference type="ARBA" id="ARBA00023055"/>
    </source>
</evidence>
<dbReference type="GO" id="GO:0032541">
    <property type="term" value="C:cortical endoplasmic reticulum"/>
    <property type="evidence" value="ECO:0007669"/>
    <property type="project" value="TreeGrafter"/>
</dbReference>
<dbReference type="InterPro" id="IPR011993">
    <property type="entry name" value="PH-like_dom_sf"/>
</dbReference>
<comment type="function">
    <text evidence="5">Lipid transporter involved in lipid countertransport between the endoplasmic reticulum and the plasma membrane: specifically exchanges phosphatidylserine with phosphatidylinositol 4-phosphate (PI4P), delivering phosphatidylserine to the plasma membrane in exchange for PI4P, which is degraded by the SAC1/SACM1L phosphatase in the endoplasmic reticulum. Binds phosphatidylserine and PI4P in a mutually exclusive manner. May cooperate with NPC1 to mediate the exit of cholesterol from endosomes/lysosomes. Binds 25-hydroxycholesterol and cholesterol.</text>
</comment>
<keyword evidence="2" id="KW-0175">Coiled coil</keyword>
<dbReference type="Gene3D" id="3.30.70.3490">
    <property type="match status" value="1"/>
</dbReference>
<evidence type="ECO:0000259" key="9">
    <source>
        <dbReference type="PROSITE" id="PS50003"/>
    </source>
</evidence>
<dbReference type="GO" id="GO:0140343">
    <property type="term" value="F:phosphatidylserine transfer activity"/>
    <property type="evidence" value="ECO:0007669"/>
    <property type="project" value="UniProtKB-ARBA"/>
</dbReference>
<feature type="compositionally biased region" description="Basic and acidic residues" evidence="8">
    <location>
        <begin position="799"/>
        <end position="813"/>
    </location>
</feature>
<comment type="similarity">
    <text evidence="6">Belongs to the OSBP family.</text>
</comment>
<accession>A0A7N9CI78</accession>
<evidence type="ECO:0000256" key="5">
    <source>
        <dbReference type="ARBA" id="ARBA00056710"/>
    </source>
</evidence>
<feature type="compositionally biased region" description="Polar residues" evidence="8">
    <location>
        <begin position="814"/>
        <end position="831"/>
    </location>
</feature>
<feature type="region of interest" description="Disordered" evidence="8">
    <location>
        <begin position="332"/>
        <end position="419"/>
    </location>
</feature>
<dbReference type="GO" id="GO:0036150">
    <property type="term" value="P:phosphatidylserine acyl-chain remodeling"/>
    <property type="evidence" value="ECO:0007669"/>
    <property type="project" value="UniProtKB-ARBA"/>
</dbReference>
<organism evidence="10 11">
    <name type="scientific">Macaca fascicularis</name>
    <name type="common">Crab-eating macaque</name>
    <name type="synonym">Cynomolgus monkey</name>
    <dbReference type="NCBI Taxonomy" id="9541"/>
    <lineage>
        <taxon>Eukaryota</taxon>
        <taxon>Metazoa</taxon>
        <taxon>Chordata</taxon>
        <taxon>Craniata</taxon>
        <taxon>Vertebrata</taxon>
        <taxon>Euteleostomi</taxon>
        <taxon>Mammalia</taxon>
        <taxon>Eutheria</taxon>
        <taxon>Euarchontoglires</taxon>
        <taxon>Primates</taxon>
        <taxon>Haplorrhini</taxon>
        <taxon>Catarrhini</taxon>
        <taxon>Cercopithecidae</taxon>
        <taxon>Cercopithecinae</taxon>
        <taxon>Macaca</taxon>
    </lineage>
</organism>
<evidence type="ECO:0000313" key="10">
    <source>
        <dbReference type="Ensembl" id="ENSMFAP00000052323.1"/>
    </source>
</evidence>
<keyword evidence="3 7" id="KW-0445">Lipid transport</keyword>
<dbReference type="PANTHER" id="PTHR10972">
    <property type="entry name" value="OXYSTEROL-BINDING PROTEIN-RELATED"/>
    <property type="match status" value="1"/>
</dbReference>
<feature type="compositionally biased region" description="Basic and acidic residues" evidence="8">
    <location>
        <begin position="394"/>
        <end position="403"/>
    </location>
</feature>
<dbReference type="InterPro" id="IPR000648">
    <property type="entry name" value="Oxysterol-bd"/>
</dbReference>
<dbReference type="Gene3D" id="2.40.160.120">
    <property type="match status" value="1"/>
</dbReference>
<reference evidence="10" key="3">
    <citation type="submission" date="2025-09" db="UniProtKB">
        <authorList>
            <consortium name="Ensembl"/>
        </authorList>
    </citation>
    <scope>IDENTIFICATION</scope>
</reference>
<evidence type="ECO:0000256" key="7">
    <source>
        <dbReference type="RuleBase" id="RU003845"/>
    </source>
</evidence>
<evidence type="ECO:0000256" key="1">
    <source>
        <dbReference type="ARBA" id="ARBA00022448"/>
    </source>
</evidence>
<dbReference type="GO" id="GO:0001786">
    <property type="term" value="F:phosphatidylserine binding"/>
    <property type="evidence" value="ECO:0007669"/>
    <property type="project" value="UniProtKB-ARBA"/>
</dbReference>
<dbReference type="GeneTree" id="ENSGT00940000159535"/>
<keyword evidence="1 7" id="KW-0813">Transport</keyword>
<evidence type="ECO:0000256" key="2">
    <source>
        <dbReference type="ARBA" id="ARBA00023054"/>
    </source>
</evidence>
<evidence type="ECO:0000256" key="6">
    <source>
        <dbReference type="RuleBase" id="RU003844"/>
    </source>
</evidence>
<dbReference type="Bgee" id="ENSMFAG00000033431">
    <property type="expression patterns" value="Expressed in lung and 10 other cell types or tissues"/>
</dbReference>
<reference evidence="10" key="2">
    <citation type="submission" date="2025-08" db="UniProtKB">
        <authorList>
            <consortium name="Ensembl"/>
        </authorList>
    </citation>
    <scope>IDENTIFICATION</scope>
</reference>
<feature type="region of interest" description="Disordered" evidence="8">
    <location>
        <begin position="790"/>
        <end position="853"/>
    </location>
</feature>
<protein>
    <recommendedName>
        <fullName evidence="7">Oxysterol-binding protein</fullName>
    </recommendedName>
</protein>
<feature type="region of interest" description="Disordered" evidence="8">
    <location>
        <begin position="34"/>
        <end position="75"/>
    </location>
</feature>
<dbReference type="InterPro" id="IPR001849">
    <property type="entry name" value="PH_domain"/>
</dbReference>
<dbReference type="SUPFAM" id="SSF50729">
    <property type="entry name" value="PH domain-like"/>
    <property type="match status" value="1"/>
</dbReference>
<gene>
    <name evidence="10" type="primary">OSBPL5</name>
</gene>
<dbReference type="GO" id="GO:0016020">
    <property type="term" value="C:membrane"/>
    <property type="evidence" value="ECO:0007669"/>
    <property type="project" value="TreeGrafter"/>
</dbReference>
<dbReference type="GO" id="GO:0015485">
    <property type="term" value="F:cholesterol binding"/>
    <property type="evidence" value="ECO:0007669"/>
    <property type="project" value="TreeGrafter"/>
</dbReference>
<reference evidence="10 11" key="1">
    <citation type="submission" date="2013-03" db="EMBL/GenBank/DDBJ databases">
        <authorList>
            <person name="Warren W."/>
            <person name="Wilson R.K."/>
        </authorList>
    </citation>
    <scope>NUCLEOTIDE SEQUENCE</scope>
</reference>
<evidence type="ECO:0000313" key="11">
    <source>
        <dbReference type="Proteomes" id="UP000233100"/>
    </source>
</evidence>
<dbReference type="Proteomes" id="UP000233100">
    <property type="component" value="Chromosome 14"/>
</dbReference>
<dbReference type="PROSITE" id="PS50003">
    <property type="entry name" value="PH_DOMAIN"/>
    <property type="match status" value="1"/>
</dbReference>
<keyword evidence="11" id="KW-1185">Reference proteome</keyword>
<dbReference type="SMART" id="SM00233">
    <property type="entry name" value="PH"/>
    <property type="match status" value="1"/>
</dbReference>
<dbReference type="Pfam" id="PF00169">
    <property type="entry name" value="PH"/>
    <property type="match status" value="1"/>
</dbReference>
<name>A0A7N9CI78_MACFA</name>
<dbReference type="Ensembl" id="ENSMFAT00000101824.1">
    <property type="protein sequence ID" value="ENSMFAP00000052323.1"/>
    <property type="gene ID" value="ENSMFAG00000033431.2"/>
</dbReference>
<keyword evidence="4" id="KW-0446">Lipid-binding</keyword>
<dbReference type="Gene3D" id="2.30.29.30">
    <property type="entry name" value="Pleckstrin-homology domain (PH domain)/Phosphotyrosine-binding domain (PTB)"/>
    <property type="match status" value="1"/>
</dbReference>
<dbReference type="AlphaFoldDB" id="A0A7N9CI78"/>
<dbReference type="Pfam" id="PF01237">
    <property type="entry name" value="Oxysterol_BP"/>
    <property type="match status" value="2"/>
</dbReference>
<sequence length="927" mass="104102">MKEEAFLRRRFSLCLPSSTPQKVDPRKLTRNLLLGGDNELYPLSPGKDMEPNGPPLPRDEGPPTPSSATKVPPAEYRLCNGSDKECVSPTTRVTKKETLKVSPGPGRVQPCHCQTDGHLSQGNHPPRLSKGGGQTTPGRLHAPCFLPCPWTPHWAGRWEDLGQLGAFSHDPPWVPWAQAQKENYRQEKKRATRQLLSALTDPSVVIMADSLKIRGTLKSWTKLWCVLKPGVLLIYKTPKVGQWVGTVLLHCCELIERPSKKDGFCFKLFHPLDQSVWAVKGPKGESVGSITQPLPSSYLIFRATSESDGRCWLDALELALRCSSLLRLGTCKPGRDGEPGTSPDASPSSLCGLPTSATVHPDQDLFPLNGSSLENDAFSDKSERENPEESDTETQEHSRKTESGSDQSETPGVPARRGTTYVEQVQEELGELGEASQVETVSEENKSLMWTLLKQLRPGMDLSRVVLPTFVLEPRSFLNKLSDYYYHADLLSRAAVEEDAYSRMKLVLQWYLSGFYKKPKGIKKPYNPILGETFRCCWFHPHTDSRTFYIAEQVSHHPPVSAFHVSNRKDGFCISGSITAKSRFYGNSLSALLDGKATLTFLNRAEDYTLTMPYAHCKGILYGTMTMELGGKVTIECAKNNFQAELEFKLKDRDVFIKEEGSGSTALFWTPSEEVRRQRLRQHTVPLEEQTELESERLWQHVTRAIGKGDQHRATQEKFALEEAQRRRARERQESLTPWKPQLFHLDPTTQEWHYRYEDHSPWDPLKDIAQFEQDGILRTLQQEAVARQTTFLGSPGPRPERSGPEQRLRKASDQPSGHSQATESSGSTPESCPELSDEEQDGDFIPGGESPCPRCRKEARRLQALHEAILSIREAQQELHRHLSAMLSSTARAAQAPAPGLLQSPRSWFLLCVFLACQLFINHILK</sequence>
<dbReference type="SUPFAM" id="SSF144000">
    <property type="entry name" value="Oxysterol-binding protein-like"/>
    <property type="match status" value="1"/>
</dbReference>
<dbReference type="GO" id="GO:0005829">
    <property type="term" value="C:cytosol"/>
    <property type="evidence" value="ECO:0007669"/>
    <property type="project" value="TreeGrafter"/>
</dbReference>
<evidence type="ECO:0000256" key="4">
    <source>
        <dbReference type="ARBA" id="ARBA00023121"/>
    </source>
</evidence>
<dbReference type="FunFam" id="2.30.29.30:FF:000030">
    <property type="entry name" value="Oxysterol-binding protein"/>
    <property type="match status" value="1"/>
</dbReference>
<dbReference type="FunFam" id="1.10.287.2720:FF:000002">
    <property type="entry name" value="Oxysterol-binding protein"/>
    <property type="match status" value="1"/>
</dbReference>
<dbReference type="PROSITE" id="PS01013">
    <property type="entry name" value="OSBP"/>
    <property type="match status" value="1"/>
</dbReference>
<dbReference type="CDD" id="cd13286">
    <property type="entry name" value="PH_OPR5_ORP8"/>
    <property type="match status" value="1"/>
</dbReference>
<dbReference type="Gene3D" id="1.10.287.2720">
    <property type="match status" value="1"/>
</dbReference>
<dbReference type="GO" id="GO:0070273">
    <property type="term" value="F:phosphatidylinositol-4-phosphate binding"/>
    <property type="evidence" value="ECO:0007669"/>
    <property type="project" value="UniProtKB-ARBA"/>
</dbReference>
<feature type="compositionally biased region" description="Basic and acidic residues" evidence="8">
    <location>
        <begin position="378"/>
        <end position="387"/>
    </location>
</feature>
<dbReference type="InterPro" id="IPR018494">
    <property type="entry name" value="Oxysterol-bd_CS"/>
</dbReference>
<feature type="domain" description="PH" evidence="9">
    <location>
        <begin position="204"/>
        <end position="321"/>
    </location>
</feature>